<reference evidence="2" key="1">
    <citation type="journal article" date="2024" name="IScience">
        <title>Strigolactones Initiate the Formation of Haustorium-like Structures in Castilleja.</title>
        <authorList>
            <person name="Buerger M."/>
            <person name="Peterson D."/>
            <person name="Chory J."/>
        </authorList>
    </citation>
    <scope>NUCLEOTIDE SEQUENCE [LARGE SCALE GENOMIC DNA]</scope>
</reference>
<proteinExistence type="predicted"/>
<comment type="caution">
    <text evidence="1">The sequence shown here is derived from an EMBL/GenBank/DDBJ whole genome shotgun (WGS) entry which is preliminary data.</text>
</comment>
<evidence type="ECO:0000313" key="1">
    <source>
        <dbReference type="EMBL" id="KAL3636291.1"/>
    </source>
</evidence>
<keyword evidence="2" id="KW-1185">Reference proteome</keyword>
<dbReference type="Proteomes" id="UP001632038">
    <property type="component" value="Unassembled WGS sequence"/>
</dbReference>
<name>A0ABD3D1Z4_9LAMI</name>
<organism evidence="1 2">
    <name type="scientific">Castilleja foliolosa</name>
    <dbReference type="NCBI Taxonomy" id="1961234"/>
    <lineage>
        <taxon>Eukaryota</taxon>
        <taxon>Viridiplantae</taxon>
        <taxon>Streptophyta</taxon>
        <taxon>Embryophyta</taxon>
        <taxon>Tracheophyta</taxon>
        <taxon>Spermatophyta</taxon>
        <taxon>Magnoliopsida</taxon>
        <taxon>eudicotyledons</taxon>
        <taxon>Gunneridae</taxon>
        <taxon>Pentapetalae</taxon>
        <taxon>asterids</taxon>
        <taxon>lamiids</taxon>
        <taxon>Lamiales</taxon>
        <taxon>Orobanchaceae</taxon>
        <taxon>Pedicularideae</taxon>
        <taxon>Castillejinae</taxon>
        <taxon>Castilleja</taxon>
    </lineage>
</organism>
<evidence type="ECO:0000313" key="2">
    <source>
        <dbReference type="Proteomes" id="UP001632038"/>
    </source>
</evidence>
<accession>A0ABD3D1Z4</accession>
<dbReference type="AlphaFoldDB" id="A0ABD3D1Z4"/>
<protein>
    <submittedName>
        <fullName evidence="1">Uncharacterized protein</fullName>
    </submittedName>
</protein>
<gene>
    <name evidence="1" type="ORF">CASFOL_020838</name>
</gene>
<dbReference type="EMBL" id="JAVIJP010000027">
    <property type="protein sequence ID" value="KAL3636291.1"/>
    <property type="molecule type" value="Genomic_DNA"/>
</dbReference>
<sequence length="179" mass="20765">MIFVERVTDYMQNGETIGECYNRLMNEEIDDPLESLKFSWVIGDWEKELRKADGINGLFLEWEEIFGEAVTITNGLFTNVTSNLLFAYIEVMDERRSSSSLEMIYNRILNVMQENENIRTTAERVRLEEEEADHGFLIDVFDLASVMGCPLTSRKVQGLNKIELKMHLQLLIQCKLEQG</sequence>